<evidence type="ECO:0008006" key="6">
    <source>
        <dbReference type="Google" id="ProtNLM"/>
    </source>
</evidence>
<dbReference type="Pfam" id="PF14226">
    <property type="entry name" value="DIOX_N"/>
    <property type="match status" value="1"/>
</dbReference>
<evidence type="ECO:0000259" key="3">
    <source>
        <dbReference type="Pfam" id="PF14226"/>
    </source>
</evidence>
<dbReference type="VEuPathDB" id="FungiDB:Z517_10785"/>
<dbReference type="Gene3D" id="2.60.120.330">
    <property type="entry name" value="B-lactam Antibiotic, Isopenicillin N Synthase, Chain"/>
    <property type="match status" value="1"/>
</dbReference>
<evidence type="ECO:0000259" key="2">
    <source>
        <dbReference type="Pfam" id="PF03171"/>
    </source>
</evidence>
<dbReference type="AlphaFoldDB" id="A0A0D2GBB3"/>
<feature type="domain" description="Isopenicillin N synthase-like Fe(2+) 2OG dioxygenase" evidence="2">
    <location>
        <begin position="178"/>
        <end position="266"/>
    </location>
</feature>
<dbReference type="PANTHER" id="PTHR47990">
    <property type="entry name" value="2-OXOGLUTARATE (2OG) AND FE(II)-DEPENDENT OXYGENASE SUPERFAMILY PROTEIN-RELATED"/>
    <property type="match status" value="1"/>
</dbReference>
<dbReference type="InterPro" id="IPR044861">
    <property type="entry name" value="IPNS-like_FE2OG_OXY"/>
</dbReference>
<dbReference type="OrthoDB" id="288590at2759"/>
<gene>
    <name evidence="4" type="ORF">Z517_10785</name>
</gene>
<dbReference type="GeneID" id="25310275"/>
<dbReference type="HOGENOM" id="CLU_010119_4_1_1"/>
<keyword evidence="5" id="KW-1185">Reference proteome</keyword>
<organism evidence="4 5">
    <name type="scientific">Fonsecaea pedrosoi CBS 271.37</name>
    <dbReference type="NCBI Taxonomy" id="1442368"/>
    <lineage>
        <taxon>Eukaryota</taxon>
        <taxon>Fungi</taxon>
        <taxon>Dikarya</taxon>
        <taxon>Ascomycota</taxon>
        <taxon>Pezizomycotina</taxon>
        <taxon>Eurotiomycetes</taxon>
        <taxon>Chaetothyriomycetidae</taxon>
        <taxon>Chaetothyriales</taxon>
        <taxon>Herpotrichiellaceae</taxon>
        <taxon>Fonsecaea</taxon>
    </lineage>
</organism>
<dbReference type="RefSeq" id="XP_013279848.1">
    <property type="nucleotide sequence ID" value="XM_013424394.1"/>
</dbReference>
<sequence length="276" mass="31305">MSDVPTRIAQLEVIDLAGLRAHETTELEKLFNSARTSGFFYLNLENDATGRQIAGMLPDIYRISSDFFHQPSEEKMKIYRAGQNPSQDRGYKTSSCDETFEMAYDEVVQKTCPLPELMEEDDGLVDSFSRLCHSTCLVVLSSFSDVLGLLDDQRFESNHRQGETSDSGLKLISEPTLDKLSQVGDNVHTDSGTLTMLFYDRWGLEAEQPGGGEWTFPAPMPDCALFNVADSLQRLSQHQLRSPRHRVTQVGDGAADRYYISYFLRPEHALRERWME</sequence>
<comment type="similarity">
    <text evidence="1">Belongs to the iron/ascorbate-dependent oxidoreductase family.</text>
</comment>
<dbReference type="InterPro" id="IPR026992">
    <property type="entry name" value="DIOX_N"/>
</dbReference>
<proteinExistence type="inferred from homology"/>
<dbReference type="EMBL" id="KN846975">
    <property type="protein sequence ID" value="KIW76040.1"/>
    <property type="molecule type" value="Genomic_DNA"/>
</dbReference>
<dbReference type="SUPFAM" id="SSF51197">
    <property type="entry name" value="Clavaminate synthase-like"/>
    <property type="match status" value="1"/>
</dbReference>
<dbReference type="Pfam" id="PF03171">
    <property type="entry name" value="2OG-FeII_Oxy"/>
    <property type="match status" value="1"/>
</dbReference>
<reference evidence="4 5" key="1">
    <citation type="submission" date="2015-01" db="EMBL/GenBank/DDBJ databases">
        <title>The Genome Sequence of Fonsecaea pedrosoi CBS 271.37.</title>
        <authorList>
            <consortium name="The Broad Institute Genomics Platform"/>
            <person name="Cuomo C."/>
            <person name="de Hoog S."/>
            <person name="Gorbushina A."/>
            <person name="Stielow B."/>
            <person name="Teixiera M."/>
            <person name="Abouelleil A."/>
            <person name="Chapman S.B."/>
            <person name="Priest M."/>
            <person name="Young S.K."/>
            <person name="Wortman J."/>
            <person name="Nusbaum C."/>
            <person name="Birren B."/>
        </authorList>
    </citation>
    <scope>NUCLEOTIDE SEQUENCE [LARGE SCALE GENOMIC DNA]</scope>
    <source>
        <strain evidence="4 5">CBS 271.37</strain>
    </source>
</reference>
<dbReference type="InterPro" id="IPR050231">
    <property type="entry name" value="Iron_ascorbate_oxido_reductase"/>
</dbReference>
<dbReference type="Proteomes" id="UP000053029">
    <property type="component" value="Unassembled WGS sequence"/>
</dbReference>
<evidence type="ECO:0000256" key="1">
    <source>
        <dbReference type="ARBA" id="ARBA00008056"/>
    </source>
</evidence>
<accession>A0A0D2GBB3</accession>
<protein>
    <recommendedName>
        <fullName evidence="6">Fe2OG dioxygenase domain-containing protein</fullName>
    </recommendedName>
</protein>
<dbReference type="STRING" id="1442368.A0A0D2GBB3"/>
<name>A0A0D2GBB3_9EURO</name>
<evidence type="ECO:0000313" key="4">
    <source>
        <dbReference type="EMBL" id="KIW76040.1"/>
    </source>
</evidence>
<feature type="domain" description="Non-haem dioxygenase N-terminal" evidence="3">
    <location>
        <begin position="12"/>
        <end position="97"/>
    </location>
</feature>
<evidence type="ECO:0000313" key="5">
    <source>
        <dbReference type="Proteomes" id="UP000053029"/>
    </source>
</evidence>
<dbReference type="InterPro" id="IPR027443">
    <property type="entry name" value="IPNS-like_sf"/>
</dbReference>